<organism evidence="6 7">
    <name type="scientific">Acrobeloides nanus</name>
    <dbReference type="NCBI Taxonomy" id="290746"/>
    <lineage>
        <taxon>Eukaryota</taxon>
        <taxon>Metazoa</taxon>
        <taxon>Ecdysozoa</taxon>
        <taxon>Nematoda</taxon>
        <taxon>Chromadorea</taxon>
        <taxon>Rhabditida</taxon>
        <taxon>Tylenchina</taxon>
        <taxon>Cephalobomorpha</taxon>
        <taxon>Cephaloboidea</taxon>
        <taxon>Cephalobidae</taxon>
        <taxon>Acrobeloides</taxon>
    </lineage>
</organism>
<evidence type="ECO:0000256" key="5">
    <source>
        <dbReference type="SAM" id="Phobius"/>
    </source>
</evidence>
<feature type="transmembrane region" description="Helical" evidence="5">
    <location>
        <begin position="141"/>
        <end position="158"/>
    </location>
</feature>
<keyword evidence="2 5" id="KW-0812">Transmembrane</keyword>
<protein>
    <submittedName>
        <fullName evidence="7">Uncharacterized protein</fullName>
    </submittedName>
</protein>
<sequence>MSSWIFTLLSCFGGGVFLGTCFLDIFPHVNANYDEFKRISGYQSSYPFPEFFACCGFFLVYFLEEISLKIFSAGGQGHSHGSPSLVAEQPLIATLPTANGHIKRSVDGGSLNSEKIKAVMTHEIVMDETVKYMSDDNKESGILKSITFAIIMSLHSILEGIALGVQDNRIGIITLFVSLIIHKGIEAFSVGLQITKSNSKRACMVTSTIIIYALMTPVGSMLGVMLTNLNLDPVLRDGSIVVLEGLAGGTFIYVTFFEILAQERANNHSNLLQLNAIIVGFLVIAGFQLNEHGLPRQS</sequence>
<comment type="subcellular location">
    <subcellularLocation>
        <location evidence="1">Membrane</location>
        <topology evidence="1">Multi-pass membrane protein</topology>
    </subcellularLocation>
</comment>
<evidence type="ECO:0000256" key="4">
    <source>
        <dbReference type="ARBA" id="ARBA00023136"/>
    </source>
</evidence>
<keyword evidence="4 5" id="KW-0472">Membrane</keyword>
<evidence type="ECO:0000256" key="2">
    <source>
        <dbReference type="ARBA" id="ARBA00022692"/>
    </source>
</evidence>
<evidence type="ECO:0000313" key="6">
    <source>
        <dbReference type="Proteomes" id="UP000887540"/>
    </source>
</evidence>
<feature type="transmembrane region" description="Helical" evidence="5">
    <location>
        <begin position="47"/>
        <end position="63"/>
    </location>
</feature>
<accession>A0A914EP87</accession>
<dbReference type="Proteomes" id="UP000887540">
    <property type="component" value="Unplaced"/>
</dbReference>
<evidence type="ECO:0000256" key="1">
    <source>
        <dbReference type="ARBA" id="ARBA00004141"/>
    </source>
</evidence>
<dbReference type="Pfam" id="PF02535">
    <property type="entry name" value="Zip"/>
    <property type="match status" value="1"/>
</dbReference>
<dbReference type="PANTHER" id="PTHR11040">
    <property type="entry name" value="ZINC/IRON TRANSPORTER"/>
    <property type="match status" value="1"/>
</dbReference>
<reference evidence="7" key="1">
    <citation type="submission" date="2022-11" db="UniProtKB">
        <authorList>
            <consortium name="WormBaseParasite"/>
        </authorList>
    </citation>
    <scope>IDENTIFICATION</scope>
</reference>
<dbReference type="PANTHER" id="PTHR11040:SF74">
    <property type="entry name" value="ZINC TRANSPORTER ZIP3"/>
    <property type="match status" value="1"/>
</dbReference>
<dbReference type="InterPro" id="IPR003689">
    <property type="entry name" value="ZIP"/>
</dbReference>
<feature type="transmembrane region" description="Helical" evidence="5">
    <location>
        <begin position="204"/>
        <end position="226"/>
    </location>
</feature>
<feature type="transmembrane region" description="Helical" evidence="5">
    <location>
        <begin position="170"/>
        <end position="192"/>
    </location>
</feature>
<dbReference type="GO" id="GO:0005886">
    <property type="term" value="C:plasma membrane"/>
    <property type="evidence" value="ECO:0007669"/>
    <property type="project" value="TreeGrafter"/>
</dbReference>
<feature type="transmembrane region" description="Helical" evidence="5">
    <location>
        <begin position="238"/>
        <end position="259"/>
    </location>
</feature>
<evidence type="ECO:0000256" key="3">
    <source>
        <dbReference type="ARBA" id="ARBA00022989"/>
    </source>
</evidence>
<dbReference type="AlphaFoldDB" id="A0A914EP87"/>
<keyword evidence="6" id="KW-1185">Reference proteome</keyword>
<name>A0A914EP87_9BILA</name>
<keyword evidence="3 5" id="KW-1133">Transmembrane helix</keyword>
<dbReference type="GO" id="GO:0005385">
    <property type="term" value="F:zinc ion transmembrane transporter activity"/>
    <property type="evidence" value="ECO:0007669"/>
    <property type="project" value="TreeGrafter"/>
</dbReference>
<feature type="transmembrane region" description="Helical" evidence="5">
    <location>
        <begin position="271"/>
        <end position="289"/>
    </location>
</feature>
<dbReference type="WBParaSite" id="ACRNAN_scaffold9971.g20571.t1">
    <property type="protein sequence ID" value="ACRNAN_scaffold9971.g20571.t1"/>
    <property type="gene ID" value="ACRNAN_scaffold9971.g20571"/>
</dbReference>
<evidence type="ECO:0000313" key="7">
    <source>
        <dbReference type="WBParaSite" id="ACRNAN_scaffold9971.g20571.t1"/>
    </source>
</evidence>
<proteinExistence type="predicted"/>